<sequence length="405" mass="45372">MHTHLTLLQHMNSPDIGLDIHPVDQGHFPIVILVGPLASNKNLLVQRLAHLFPDKIYAGVNHTSRPSKTDGSEVNGESYHFVSQDKFNEMTLEGKFLSITEVLGKSFGFSRDELAQAVAHHKVCVTHMDLTGALSLRQSGMRPYLVLAIPRSEQLHLAQLKDKYEARICDLTKIISLCSKGTFPPAGFEESQGESYKVIRDIMKDCLHKVIQNSPTDKFHTISRMAYSLPTEVENQGSSGSLSTFRSQPKQRPVFSLEEDEVIQAMSRNRLEKFQQDMFNCQSTMTKQQEGVRRALEWHLDHTTYDIGDDPLKWKLELKNESLGLLTNKPKLGMSVILTSDTSGCPGYPKLSSDMLLARAGVDTSTTVYMLKEISDLNRADLTVTLSSEKGSQFLKEGDSEHTHI</sequence>
<keyword evidence="1" id="KW-0808">Transferase</keyword>
<evidence type="ECO:0000256" key="1">
    <source>
        <dbReference type="ARBA" id="ARBA00022679"/>
    </source>
</evidence>
<evidence type="ECO:0000313" key="4">
    <source>
        <dbReference type="Proteomes" id="UP001153148"/>
    </source>
</evidence>
<dbReference type="PROSITE" id="PS50052">
    <property type="entry name" value="GUANYLATE_KINASE_2"/>
    <property type="match status" value="1"/>
</dbReference>
<dbReference type="InterPro" id="IPR008145">
    <property type="entry name" value="GK/Ca_channel_bsu"/>
</dbReference>
<evidence type="ECO:0000313" key="3">
    <source>
        <dbReference type="EMBL" id="CAG2056905.1"/>
    </source>
</evidence>
<evidence type="ECO:0000259" key="2">
    <source>
        <dbReference type="PROSITE" id="PS50052"/>
    </source>
</evidence>
<dbReference type="Pfam" id="PF00625">
    <property type="entry name" value="Guanylate_kin"/>
    <property type="match status" value="1"/>
</dbReference>
<dbReference type="PANTHER" id="PTHR23117">
    <property type="entry name" value="GUANYLATE KINASE-RELATED"/>
    <property type="match status" value="1"/>
</dbReference>
<accession>A0ABN7NME9</accession>
<dbReference type="SUPFAM" id="SSF52540">
    <property type="entry name" value="P-loop containing nucleoside triphosphate hydrolases"/>
    <property type="match status" value="1"/>
</dbReference>
<dbReference type="Proteomes" id="UP001153148">
    <property type="component" value="Unassembled WGS sequence"/>
</dbReference>
<keyword evidence="4" id="KW-1185">Reference proteome</keyword>
<name>A0ABN7NME9_TIMPD</name>
<comment type="caution">
    <text evidence="3">The sequence shown here is derived from an EMBL/GenBank/DDBJ whole genome shotgun (WGS) entry which is preliminary data.</text>
</comment>
<dbReference type="PANTHER" id="PTHR23117:SF18">
    <property type="entry name" value="LEUCINE-RICH REPEAT AND GUANYLATE KINASE DOMAIN-CONTAINING PROTEIN"/>
    <property type="match status" value="1"/>
</dbReference>
<proteinExistence type="predicted"/>
<dbReference type="InterPro" id="IPR008144">
    <property type="entry name" value="Guanylate_kin-like_dom"/>
</dbReference>
<reference evidence="3" key="1">
    <citation type="submission" date="2021-03" db="EMBL/GenBank/DDBJ databases">
        <authorList>
            <person name="Tran Van P."/>
        </authorList>
    </citation>
    <scope>NUCLEOTIDE SEQUENCE</scope>
</reference>
<feature type="domain" description="Guanylate kinase-like" evidence="2">
    <location>
        <begin position="28"/>
        <end position="204"/>
    </location>
</feature>
<organism evidence="3 4">
    <name type="scientific">Timema podura</name>
    <name type="common">Walking stick</name>
    <dbReference type="NCBI Taxonomy" id="61482"/>
    <lineage>
        <taxon>Eukaryota</taxon>
        <taxon>Metazoa</taxon>
        <taxon>Ecdysozoa</taxon>
        <taxon>Arthropoda</taxon>
        <taxon>Hexapoda</taxon>
        <taxon>Insecta</taxon>
        <taxon>Pterygota</taxon>
        <taxon>Neoptera</taxon>
        <taxon>Polyneoptera</taxon>
        <taxon>Phasmatodea</taxon>
        <taxon>Timematodea</taxon>
        <taxon>Timematoidea</taxon>
        <taxon>Timematidae</taxon>
        <taxon>Timema</taxon>
    </lineage>
</organism>
<dbReference type="Gene3D" id="3.40.50.300">
    <property type="entry name" value="P-loop containing nucleotide triphosphate hydrolases"/>
    <property type="match status" value="1"/>
</dbReference>
<gene>
    <name evidence="3" type="ORF">TPAB3V08_LOCUS3888</name>
</gene>
<protein>
    <recommendedName>
        <fullName evidence="2">Guanylate kinase-like domain-containing protein</fullName>
    </recommendedName>
</protein>
<dbReference type="InterPro" id="IPR027417">
    <property type="entry name" value="P-loop_NTPase"/>
</dbReference>
<dbReference type="SMART" id="SM00072">
    <property type="entry name" value="GuKc"/>
    <property type="match status" value="1"/>
</dbReference>
<dbReference type="EMBL" id="CAJPIN010004561">
    <property type="protein sequence ID" value="CAG2056905.1"/>
    <property type="molecule type" value="Genomic_DNA"/>
</dbReference>